<gene>
    <name evidence="9" type="primary">LOC116304413</name>
</gene>
<dbReference type="SMART" id="SM00698">
    <property type="entry name" value="MORN"/>
    <property type="match status" value="4"/>
</dbReference>
<keyword evidence="2 4" id="KW-0863">Zinc-finger</keyword>
<evidence type="ECO:0000256" key="3">
    <source>
        <dbReference type="ARBA" id="ARBA00022833"/>
    </source>
</evidence>
<dbReference type="GeneID" id="116304413"/>
<dbReference type="InParanoid" id="A0A6P8IV15"/>
<evidence type="ECO:0000313" key="8">
    <source>
        <dbReference type="Proteomes" id="UP000515163"/>
    </source>
</evidence>
<feature type="compositionally biased region" description="Basic and acidic residues" evidence="6">
    <location>
        <begin position="319"/>
        <end position="355"/>
    </location>
</feature>
<feature type="region of interest" description="Disordered" evidence="6">
    <location>
        <begin position="119"/>
        <end position="202"/>
    </location>
</feature>
<feature type="coiled-coil region" evidence="5">
    <location>
        <begin position="680"/>
        <end position="786"/>
    </location>
</feature>
<feature type="compositionally biased region" description="Low complexity" evidence="6">
    <location>
        <begin position="119"/>
        <end position="141"/>
    </location>
</feature>
<dbReference type="Pfam" id="PF13920">
    <property type="entry name" value="zf-C3HC4_3"/>
    <property type="match status" value="1"/>
</dbReference>
<keyword evidence="1" id="KW-0677">Repeat</keyword>
<evidence type="ECO:0000256" key="5">
    <source>
        <dbReference type="SAM" id="Coils"/>
    </source>
</evidence>
<evidence type="ECO:0000256" key="4">
    <source>
        <dbReference type="PROSITE-ProRule" id="PRU00175"/>
    </source>
</evidence>
<protein>
    <submittedName>
        <fullName evidence="9">Uncharacterized protein LOC116304413</fullName>
    </submittedName>
</protein>
<organism evidence="8 9">
    <name type="scientific">Actinia tenebrosa</name>
    <name type="common">Australian red waratah sea anemone</name>
    <dbReference type="NCBI Taxonomy" id="6105"/>
    <lineage>
        <taxon>Eukaryota</taxon>
        <taxon>Metazoa</taxon>
        <taxon>Cnidaria</taxon>
        <taxon>Anthozoa</taxon>
        <taxon>Hexacorallia</taxon>
        <taxon>Actiniaria</taxon>
        <taxon>Actiniidae</taxon>
        <taxon>Actinia</taxon>
    </lineage>
</organism>
<dbReference type="Pfam" id="PF02493">
    <property type="entry name" value="MORN"/>
    <property type="match status" value="4"/>
</dbReference>
<dbReference type="AlphaFoldDB" id="A0A6P8IV15"/>
<feature type="compositionally biased region" description="Low complexity" evidence="6">
    <location>
        <begin position="170"/>
        <end position="188"/>
    </location>
</feature>
<evidence type="ECO:0000256" key="6">
    <source>
        <dbReference type="SAM" id="MobiDB-lite"/>
    </source>
</evidence>
<dbReference type="OrthoDB" id="284854at2759"/>
<dbReference type="PANTHER" id="PTHR23084">
    <property type="entry name" value="PHOSPHATIDYLINOSITOL-4-PHOSPHATE 5-KINASE RELATED"/>
    <property type="match status" value="1"/>
</dbReference>
<dbReference type="InterPro" id="IPR003409">
    <property type="entry name" value="MORN"/>
</dbReference>
<keyword evidence="2 4" id="KW-0479">Metal-binding</keyword>
<dbReference type="KEGG" id="aten:116304413"/>
<dbReference type="InterPro" id="IPR013083">
    <property type="entry name" value="Znf_RING/FYVE/PHD"/>
</dbReference>
<dbReference type="GO" id="GO:0008270">
    <property type="term" value="F:zinc ion binding"/>
    <property type="evidence" value="ECO:0007669"/>
    <property type="project" value="UniProtKB-KW"/>
</dbReference>
<dbReference type="SMART" id="SM00184">
    <property type="entry name" value="RING"/>
    <property type="match status" value="1"/>
</dbReference>
<evidence type="ECO:0000256" key="1">
    <source>
        <dbReference type="ARBA" id="ARBA00022737"/>
    </source>
</evidence>
<keyword evidence="8" id="KW-1185">Reference proteome</keyword>
<feature type="domain" description="RING-type" evidence="7">
    <location>
        <begin position="789"/>
        <end position="830"/>
    </location>
</feature>
<evidence type="ECO:0000256" key="2">
    <source>
        <dbReference type="ARBA" id="ARBA00022771"/>
    </source>
</evidence>
<keyword evidence="5" id="KW-0175">Coiled coil</keyword>
<dbReference type="SUPFAM" id="SSF82185">
    <property type="entry name" value="Histone H3 K4-specific methyltransferase SET7/9 N-terminal domain"/>
    <property type="match status" value="2"/>
</dbReference>
<evidence type="ECO:0000313" key="9">
    <source>
        <dbReference type="RefSeq" id="XP_031570015.1"/>
    </source>
</evidence>
<dbReference type="Gene3D" id="2.20.110.10">
    <property type="entry name" value="Histone H3 K4-specific methyltransferase SET7/9 N-terminal domain"/>
    <property type="match status" value="2"/>
</dbReference>
<sequence>MESKAMSPNIRLIDEDGSGDGQRYECDSMRVWLNYQGETMLYTGQLLLIKDELKNAARTTPCHYLPRRRTQTRSSPKKDQKTAACLNIFSALKDADLHFNSSSTTGTCTTSITTIASAAEGTSSSTTDSSTTTWTFSKTSAPKTQSTKSLPSFNLSTTPSAFSKPFKPGTSTSTTDSSTTTSTFSKTSAPKTQSTKSLPSFNLSTTSSAFSKPFKNVLVGGNGAGKSSSTEIPFASTTIQKNGPKTSPDAKSATSFGLLNNALPVIGNIWNTGSQKKTDNSSPLSFWEAQDQPEAAAKERVPKDNVGAYSKLPFPSSLEDNHDLNVKSGQENDRKNVTTMKKVREFEKDEGDNHTRRGKARREARKKENSNSLPKELLEAQLKCFQIQHSLYVILVTKLRSKESKSELLHASNQLSSDAESDDLQSLLLPLETLLRCSDIQLGLHHSLDVALDSEAGRLEEDGQDPGYSYKESVGHMIYDKDELLIESRSLMNHTKFAQSLVCLHLSNPYSSNLRYACGEDRIFSYESLFQTSNFYVPHGEGKLVSLDGNLIYEGQWKKGKRWGHGKAFIFSGHELSASKKQYGIYEGQWWNNMRHGHGRLVFASCTVYEGEWQYDLMSGVGAMHSPDGSVLEGLWDEDEPSGCGMFTWPNGAVEYREYQNGQVMKVLGSTEETKKISPLNEVMREYSILRLKYQTLEEDKNRLVQSELKMKVQQTEAENSKRAMQAKVKEMRVKFAELLRKYKKKVLDKYQVDLQDMNERHDKKIKDLEDKINQIETELEGKKSDLLCQICFERYRDCILMPCSHLLYCQTCIAKLHADGKPARCPVCRGPINSQINCNLNQLEQA</sequence>
<feature type="compositionally biased region" description="Polar residues" evidence="6">
    <location>
        <begin position="142"/>
        <end position="161"/>
    </location>
</feature>
<reference evidence="9" key="1">
    <citation type="submission" date="2025-08" db="UniProtKB">
        <authorList>
            <consortium name="RefSeq"/>
        </authorList>
    </citation>
    <scope>IDENTIFICATION</scope>
    <source>
        <tissue evidence="9">Tentacle</tissue>
    </source>
</reference>
<evidence type="ECO:0000259" key="7">
    <source>
        <dbReference type="PROSITE" id="PS50089"/>
    </source>
</evidence>
<accession>A0A6P8IV15</accession>
<proteinExistence type="predicted"/>
<feature type="region of interest" description="Disordered" evidence="6">
    <location>
        <begin position="313"/>
        <end position="372"/>
    </location>
</feature>
<dbReference type="SUPFAM" id="SSF57850">
    <property type="entry name" value="RING/U-box"/>
    <property type="match status" value="1"/>
</dbReference>
<dbReference type="CDD" id="cd16449">
    <property type="entry name" value="RING-HC"/>
    <property type="match status" value="1"/>
</dbReference>
<dbReference type="PROSITE" id="PS50089">
    <property type="entry name" value="ZF_RING_2"/>
    <property type="match status" value="1"/>
</dbReference>
<feature type="compositionally biased region" description="Polar residues" evidence="6">
    <location>
        <begin position="189"/>
        <end position="202"/>
    </location>
</feature>
<dbReference type="PANTHER" id="PTHR23084:SF263">
    <property type="entry name" value="MORN REPEAT-CONTAINING PROTEIN 1"/>
    <property type="match status" value="1"/>
</dbReference>
<dbReference type="RefSeq" id="XP_031570015.1">
    <property type="nucleotide sequence ID" value="XM_031714155.1"/>
</dbReference>
<name>A0A6P8IV15_ACTTE</name>
<dbReference type="InterPro" id="IPR001841">
    <property type="entry name" value="Znf_RING"/>
</dbReference>
<dbReference type="Gene3D" id="3.30.40.10">
    <property type="entry name" value="Zinc/RING finger domain, C3HC4 (zinc finger)"/>
    <property type="match status" value="1"/>
</dbReference>
<keyword evidence="3" id="KW-0862">Zinc</keyword>
<dbReference type="Proteomes" id="UP000515163">
    <property type="component" value="Unplaced"/>
</dbReference>